<dbReference type="PANTHER" id="PTHR43156:SF2">
    <property type="entry name" value="STAGE II SPORULATION PROTEIN E"/>
    <property type="match status" value="1"/>
</dbReference>
<dbReference type="Pfam" id="PF07228">
    <property type="entry name" value="SpoIIE"/>
    <property type="match status" value="1"/>
</dbReference>
<keyword evidence="1" id="KW-0378">Hydrolase</keyword>
<sequence length="353" mass="38436">MIVGVFLCICLLLDDELRITDIAVSLDNADEGIVSAFMRTKLILRISVVVESLLVIALVFITLRGISTRVQQPLQRLRADLRISTRDHEHVIASTGPTEIVDVAVDAEFLRRALVNQIDVSTQMVQALTLEAPATNAIRRALDRERDHVSGVTGYCRPIEGVIAGDWWWAAQRKDGSRVLAIADISGHGVQAGMMAIESRAIVATALASHVPLAEIPYGLARHRWESGMFLTLFLAILEHDAIEYCSAGAPFASLIRPDGIRSLSPTGPVISNLQGEWTSLRLTISDQELLISATDGLVDNMPEDQLLSALQREMLLQQGDPDHMLGALLADVSRTGTTWADDVTVILATAHS</sequence>
<accession>A0A6J7FDE4</accession>
<dbReference type="AlphaFoldDB" id="A0A6J7FDE4"/>
<dbReference type="PANTHER" id="PTHR43156">
    <property type="entry name" value="STAGE II SPORULATION PROTEIN E-RELATED"/>
    <property type="match status" value="1"/>
</dbReference>
<name>A0A6J7FDE4_9ZZZZ</name>
<keyword evidence="2" id="KW-1133">Transmembrane helix</keyword>
<dbReference type="EMBL" id="CAFBMO010000001">
    <property type="protein sequence ID" value="CAB4893426.1"/>
    <property type="molecule type" value="Genomic_DNA"/>
</dbReference>
<gene>
    <name evidence="4" type="ORF">UFOPK1908_00403</name>
    <name evidence="5" type="ORF">UFOPK3576_00045</name>
</gene>
<proteinExistence type="predicted"/>
<organism evidence="5">
    <name type="scientific">freshwater metagenome</name>
    <dbReference type="NCBI Taxonomy" id="449393"/>
    <lineage>
        <taxon>unclassified sequences</taxon>
        <taxon>metagenomes</taxon>
        <taxon>ecological metagenomes</taxon>
    </lineage>
</organism>
<reference evidence="5" key="1">
    <citation type="submission" date="2020-05" db="EMBL/GenBank/DDBJ databases">
        <authorList>
            <person name="Chiriac C."/>
            <person name="Salcher M."/>
            <person name="Ghai R."/>
            <person name="Kavagutti S V."/>
        </authorList>
    </citation>
    <scope>NUCLEOTIDE SEQUENCE</scope>
</reference>
<feature type="transmembrane region" description="Helical" evidence="2">
    <location>
        <begin position="42"/>
        <end position="63"/>
    </location>
</feature>
<evidence type="ECO:0000256" key="1">
    <source>
        <dbReference type="ARBA" id="ARBA00022801"/>
    </source>
</evidence>
<dbReference type="Gene3D" id="3.60.40.10">
    <property type="entry name" value="PPM-type phosphatase domain"/>
    <property type="match status" value="1"/>
</dbReference>
<evidence type="ECO:0000313" key="5">
    <source>
        <dbReference type="EMBL" id="CAB4893426.1"/>
    </source>
</evidence>
<dbReference type="SUPFAM" id="SSF81606">
    <property type="entry name" value="PP2C-like"/>
    <property type="match status" value="1"/>
</dbReference>
<dbReference type="InterPro" id="IPR001932">
    <property type="entry name" value="PPM-type_phosphatase-like_dom"/>
</dbReference>
<feature type="domain" description="PPM-type phosphatase" evidence="3">
    <location>
        <begin position="149"/>
        <end position="351"/>
    </location>
</feature>
<dbReference type="InterPro" id="IPR036457">
    <property type="entry name" value="PPM-type-like_dom_sf"/>
</dbReference>
<dbReference type="InterPro" id="IPR052016">
    <property type="entry name" value="Bact_Sigma-Reg"/>
</dbReference>
<evidence type="ECO:0000256" key="2">
    <source>
        <dbReference type="SAM" id="Phobius"/>
    </source>
</evidence>
<evidence type="ECO:0000313" key="4">
    <source>
        <dbReference type="EMBL" id="CAB4616331.1"/>
    </source>
</evidence>
<keyword evidence="2" id="KW-0812">Transmembrane</keyword>
<protein>
    <submittedName>
        <fullName evidence="5">Unannotated protein</fullName>
    </submittedName>
</protein>
<dbReference type="GO" id="GO:0016791">
    <property type="term" value="F:phosphatase activity"/>
    <property type="evidence" value="ECO:0007669"/>
    <property type="project" value="TreeGrafter"/>
</dbReference>
<dbReference type="EMBL" id="CAEZVB010000010">
    <property type="protein sequence ID" value="CAB4616331.1"/>
    <property type="molecule type" value="Genomic_DNA"/>
</dbReference>
<keyword evidence="2" id="KW-0472">Membrane</keyword>
<evidence type="ECO:0000259" key="3">
    <source>
        <dbReference type="SMART" id="SM00331"/>
    </source>
</evidence>
<dbReference type="SMART" id="SM00331">
    <property type="entry name" value="PP2C_SIG"/>
    <property type="match status" value="1"/>
</dbReference>